<name>U5QGP3_GLOK1</name>
<organism evidence="1 2">
    <name type="scientific">Gloeobacter kilaueensis (strain ATCC BAA-2537 / CCAP 1431/1 / ULC 316 / JS1)</name>
    <dbReference type="NCBI Taxonomy" id="1183438"/>
    <lineage>
        <taxon>Bacteria</taxon>
        <taxon>Bacillati</taxon>
        <taxon>Cyanobacteriota</taxon>
        <taxon>Cyanophyceae</taxon>
        <taxon>Gloeobacterales</taxon>
        <taxon>Gloeobacteraceae</taxon>
        <taxon>Gloeobacter</taxon>
    </lineage>
</organism>
<keyword evidence="2" id="KW-1185">Reference proteome</keyword>
<evidence type="ECO:0000313" key="2">
    <source>
        <dbReference type="Proteomes" id="UP000017396"/>
    </source>
</evidence>
<proteinExistence type="predicted"/>
<evidence type="ECO:0000313" key="1">
    <source>
        <dbReference type="EMBL" id="AGY58058.1"/>
    </source>
</evidence>
<dbReference type="KEGG" id="glj:GKIL_1812"/>
<reference evidence="1 2" key="1">
    <citation type="journal article" date="2013" name="PLoS ONE">
        <title>Cultivation and Complete Genome Sequencing of Gloeobacter kilaueensis sp. nov., from a Lava Cave in Kilauea Caldera, Hawai'i.</title>
        <authorList>
            <person name="Saw J.H."/>
            <person name="Schatz M."/>
            <person name="Brown M.V."/>
            <person name="Kunkel D.D."/>
            <person name="Foster J.S."/>
            <person name="Shick H."/>
            <person name="Christensen S."/>
            <person name="Hou S."/>
            <person name="Wan X."/>
            <person name="Donachie S.P."/>
        </authorList>
    </citation>
    <scope>NUCLEOTIDE SEQUENCE [LARGE SCALE GENOMIC DNA]</scope>
    <source>
        <strain evidence="2">JS</strain>
    </source>
</reference>
<dbReference type="HOGENOM" id="CLU_1208376_0_0_3"/>
<protein>
    <submittedName>
        <fullName evidence="1">Uncharacterized protein</fullName>
    </submittedName>
</protein>
<dbReference type="STRING" id="1183438.GKIL_1812"/>
<dbReference type="EMBL" id="CP003587">
    <property type="protein sequence ID" value="AGY58058.1"/>
    <property type="molecule type" value="Genomic_DNA"/>
</dbReference>
<dbReference type="Proteomes" id="UP000017396">
    <property type="component" value="Chromosome"/>
</dbReference>
<dbReference type="AlphaFoldDB" id="U5QGP3"/>
<accession>U5QGP3</accession>
<gene>
    <name evidence="1" type="ORF">GKIL_1812</name>
</gene>
<sequence>MLMLSNFHDEERAMKGAWIGGFALALLLAGGAIGAEDKGSAAERQAVETLVAAYSTAASAAADGDFEQAREAFQNAQALRDFHRDKIMASSLVAAREMTEADTTAERVLASLTHPNTSVANLFDLMQRKMEAVYATLPSPPATSSTEAIKQVRQQFDAALIELNEREFPQALEFVERGASALEANHSLLGDADYTRLNTSVEAARSALKNQQFRAARRALDEILAALNK</sequence>